<evidence type="ECO:0000259" key="2">
    <source>
        <dbReference type="PROSITE" id="PS50172"/>
    </source>
</evidence>
<protein>
    <submittedName>
        <fullName evidence="3">RAD4 protein-like protein</fullName>
    </submittedName>
</protein>
<evidence type="ECO:0000313" key="3">
    <source>
        <dbReference type="EMBL" id="AAT12340.1"/>
    </source>
</evidence>
<dbReference type="PANTHER" id="PTHR13561">
    <property type="entry name" value="DNA REPLICATION REGULATOR DPB11-RELATED"/>
    <property type="match status" value="1"/>
</dbReference>
<reference evidence="3" key="1">
    <citation type="journal article" date="2004" name="Curr. Biol.">
        <title>Genome compaction and stability in microsporidian intracellular parasites.</title>
        <authorList>
            <person name="Slamovits C.H."/>
            <person name="Fast N.M."/>
            <person name="Law J.S."/>
            <person name="Keeling P.J."/>
        </authorList>
    </citation>
    <scope>NUCLEOTIDE SEQUENCE</scope>
</reference>
<dbReference type="PROSITE" id="PS50172">
    <property type="entry name" value="BRCT"/>
    <property type="match status" value="1"/>
</dbReference>
<organism evidence="3">
    <name type="scientific">Antonospora locustae</name>
    <name type="common">Microsporidian parasite</name>
    <name type="synonym">Nosema locustae</name>
    <dbReference type="NCBI Taxonomy" id="278021"/>
    <lineage>
        <taxon>Eukaryota</taxon>
        <taxon>Fungi</taxon>
        <taxon>Fungi incertae sedis</taxon>
        <taxon>Microsporidia</taxon>
        <taxon>Antonospora</taxon>
    </lineage>
</organism>
<dbReference type="AlphaFoldDB" id="Q6E6E7"/>
<dbReference type="InterPro" id="IPR001357">
    <property type="entry name" value="BRCT_dom"/>
</dbReference>
<dbReference type="EMBL" id="AY548896">
    <property type="protein sequence ID" value="AAT12340.1"/>
    <property type="molecule type" value="Genomic_DNA"/>
</dbReference>
<dbReference type="Gene3D" id="3.40.50.10190">
    <property type="entry name" value="BRCT domain"/>
    <property type="match status" value="6"/>
</dbReference>
<dbReference type="Pfam" id="PF00533">
    <property type="entry name" value="BRCT"/>
    <property type="match status" value="2"/>
</dbReference>
<dbReference type="PANTHER" id="PTHR13561:SF20">
    <property type="entry name" value="DNA TOPOISOMERASE 2-BINDING PROTEIN 1"/>
    <property type="match status" value="1"/>
</dbReference>
<evidence type="ECO:0000256" key="1">
    <source>
        <dbReference type="ARBA" id="ARBA00022737"/>
    </source>
</evidence>
<proteinExistence type="predicted"/>
<dbReference type="SMART" id="SM00292">
    <property type="entry name" value="BRCT"/>
    <property type="match status" value="5"/>
</dbReference>
<accession>Q6E6E7</accession>
<dbReference type="SUPFAM" id="SSF52113">
    <property type="entry name" value="BRCT domain"/>
    <property type="match status" value="4"/>
</dbReference>
<dbReference type="CDD" id="cd17738">
    <property type="entry name" value="BRCT_TopBP1_rpt7"/>
    <property type="match status" value="1"/>
</dbReference>
<name>Q6E6E7_ANTLO</name>
<feature type="domain" description="BRCT" evidence="2">
    <location>
        <begin position="285"/>
        <end position="370"/>
    </location>
</feature>
<dbReference type="Pfam" id="PF12738">
    <property type="entry name" value="PTCB-BRCT"/>
    <property type="match status" value="1"/>
</dbReference>
<dbReference type="InterPro" id="IPR036420">
    <property type="entry name" value="BRCT_dom_sf"/>
</dbReference>
<dbReference type="CDD" id="cd00027">
    <property type="entry name" value="BRCT"/>
    <property type="match status" value="2"/>
</dbReference>
<sequence>MSCNTIASPCTRKCCIQISFEKQPWMLTQSLEICNTQAQRIVVTTTGITQTEIELIKSLIPEHIVIQDKLSSSTNYLLTYRCIFTPKYIQAVKWHIPIIRIGWLYDRRQNTSKIQLFENTVFSTSGISNDIFKNYYIIQGATYSEDVCRTTDFLICEDTENEKAEFCRQYGIPVISPKDVFKNDLSLFLGNFKMNAQHRVDEGVFSGKVFLIDPGLPLRLFNRLKRCILDHDGTRVSIAESNVDFIISDRAGDYKGKVYFYQLVFDCVEAMSFLVPDFYEIKRTSRVPVLENCICYVSNELAENKQIITNKLQAMGARVRPKLDFYCNYLITKNKGDMEKNIKQRRVVTSDWVDQCLHALRPVRDDKYATRTPMSNLLKRSKGKSRVTYLCNTREMVFQFTGLPAHFKAKAIELCERYKLKYFDCETYEKCTHLIMGKVNTSEKFLSALANGAWILKIDFIDNFDNSPGFNFERYEWAAGEDVSDTDARIIESVAKWRKHVMETGRPAFYKWVVKLYCEDSRLESYKRVLSNGGARITDGDDFNQCFVSKNYKEAVLDKKAKSTDAIFASCFEKSVELGTVHFMYMTSVRRRNEKLLYTSNLLSFVYAMLSGLRRLLQMAILKR</sequence>
<keyword evidence="1" id="KW-0677">Repeat</keyword>